<keyword evidence="5" id="KW-0521">NADP</keyword>
<organism evidence="10 11">
    <name type="scientific">Priapulus caudatus</name>
    <name type="common">Priapulid worm</name>
    <dbReference type="NCBI Taxonomy" id="37621"/>
    <lineage>
        <taxon>Eukaryota</taxon>
        <taxon>Metazoa</taxon>
        <taxon>Ecdysozoa</taxon>
        <taxon>Scalidophora</taxon>
        <taxon>Priapulida</taxon>
        <taxon>Priapulimorpha</taxon>
        <taxon>Priapulimorphida</taxon>
        <taxon>Priapulidae</taxon>
        <taxon>Priapulus</taxon>
    </lineage>
</organism>
<accession>A0ABM1EQ09</accession>
<keyword evidence="2" id="KW-0285">Flavoprotein</keyword>
<evidence type="ECO:0000256" key="4">
    <source>
        <dbReference type="ARBA" id="ARBA00022827"/>
    </source>
</evidence>
<dbReference type="RefSeq" id="XP_014674280.1">
    <property type="nucleotide sequence ID" value="XM_014818794.1"/>
</dbReference>
<dbReference type="SUPFAM" id="SSF51905">
    <property type="entry name" value="FAD/NAD(P)-binding domain"/>
    <property type="match status" value="1"/>
</dbReference>
<proteinExistence type="inferred from homology"/>
<keyword evidence="10" id="KW-1185">Reference proteome</keyword>
<dbReference type="InterPro" id="IPR052206">
    <property type="entry name" value="Retinol_saturase"/>
</dbReference>
<evidence type="ECO:0000256" key="3">
    <source>
        <dbReference type="ARBA" id="ARBA00022729"/>
    </source>
</evidence>
<gene>
    <name evidence="11 12" type="primary">LOC106814477</name>
</gene>
<dbReference type="GeneID" id="106814477"/>
<keyword evidence="8" id="KW-0472">Membrane</keyword>
<feature type="domain" description="Amine oxidase" evidence="9">
    <location>
        <begin position="88"/>
        <end position="598"/>
    </location>
</feature>
<keyword evidence="8" id="KW-1133">Transmembrane helix</keyword>
<protein>
    <submittedName>
        <fullName evidence="11">All-trans-retinol 13,14-reductase isoform X1</fullName>
    </submittedName>
    <submittedName>
        <fullName evidence="12">All-trans-retinol 13,14-reductase isoform X2</fullName>
    </submittedName>
</protein>
<dbReference type="InterPro" id="IPR036188">
    <property type="entry name" value="FAD/NAD-bd_sf"/>
</dbReference>
<evidence type="ECO:0000256" key="2">
    <source>
        <dbReference type="ARBA" id="ARBA00022630"/>
    </source>
</evidence>
<dbReference type="Proteomes" id="UP000695022">
    <property type="component" value="Unplaced"/>
</dbReference>
<dbReference type="RefSeq" id="XP_014674281.1">
    <property type="nucleotide sequence ID" value="XM_014818795.1"/>
</dbReference>
<keyword evidence="6" id="KW-0520">NAD</keyword>
<reference evidence="11 12" key="1">
    <citation type="submission" date="2025-05" db="UniProtKB">
        <authorList>
            <consortium name="RefSeq"/>
        </authorList>
    </citation>
    <scope>IDENTIFICATION</scope>
</reference>
<dbReference type="PANTHER" id="PTHR46091:SF3">
    <property type="entry name" value="AMINE OXIDASE DOMAIN-CONTAINING PROTEIN"/>
    <property type="match status" value="1"/>
</dbReference>
<keyword evidence="3" id="KW-0732">Signal</keyword>
<feature type="compositionally biased region" description="Acidic residues" evidence="7">
    <location>
        <begin position="636"/>
        <end position="645"/>
    </location>
</feature>
<evidence type="ECO:0000313" key="10">
    <source>
        <dbReference type="Proteomes" id="UP000695022"/>
    </source>
</evidence>
<evidence type="ECO:0000256" key="8">
    <source>
        <dbReference type="SAM" id="Phobius"/>
    </source>
</evidence>
<sequence length="656" mass="74018">MAVEVLLSFFADAFRPLYLVFIVPTVVTLAVAFWIYYRATHGAFHSKYRLEPRPLVKDQRERDKVLKQGFASRKIPTDLDAIVVGSGIGGLCTAGCLARFGKKVLVLEQHDQAGGCCHTFEEKGYEFDVGVHYVGEMVRWNLNYNLLDQLTNGQLQWEKLDEDYDSVVVESERIPVYTPPDRWRCHLLETFPKEKAAINEFFRLLNLLAGQSYGFALIKYTPRYVAEFLIRWGIIRWLTSLFHYIEMPLVDALKRMTSDEKLRATLMYNFGDYGASPRDSSFGMQLLLLQHFLSDGGYYPRGGASELAFHLIPTVESAGGRVLVRAPVSQILTNEQGHATGVRVKKGEDYVDIHAPIIISNAGVTVTFERLLPREIAEKSGYLTPHPAIRPGHACLQAFAGFTGTKEELNLPAQNTWYFPDSSDIDGELEKYLKLSQDEAAESPIPLLFLSFPSAKDSTYNERHPGKSTATLITLCNYEWFAQWDAERVKNRGDDYDTIKMAMGQHLLRRLYELYPHLEGKLDFLEVGSPVSQNYYVGYSRGEIYMLDHHLERFKMDACLMLRPETKIPGLYMTGQDVFTCGVVGALNAGLATASAVLDRCLFLDLTCHLACARLAHCFSSGPAEKCPGEKAEKKEEEEEEEEEVVANGVAKKKEE</sequence>
<dbReference type="Gene3D" id="3.50.50.60">
    <property type="entry name" value="FAD/NAD(P)-binding domain"/>
    <property type="match status" value="2"/>
</dbReference>
<evidence type="ECO:0000256" key="5">
    <source>
        <dbReference type="ARBA" id="ARBA00022857"/>
    </source>
</evidence>
<evidence type="ECO:0000256" key="1">
    <source>
        <dbReference type="ARBA" id="ARBA00005855"/>
    </source>
</evidence>
<evidence type="ECO:0000313" key="12">
    <source>
        <dbReference type="RefSeq" id="XP_014674281.1"/>
    </source>
</evidence>
<evidence type="ECO:0000256" key="6">
    <source>
        <dbReference type="ARBA" id="ARBA00023027"/>
    </source>
</evidence>
<dbReference type="InterPro" id="IPR002937">
    <property type="entry name" value="Amino_oxidase"/>
</dbReference>
<dbReference type="PANTHER" id="PTHR46091">
    <property type="entry name" value="BLR7054 PROTEIN"/>
    <property type="match status" value="1"/>
</dbReference>
<comment type="similarity">
    <text evidence="1">Belongs to the carotenoid/retinoid oxidoreductase family. CrtISO subfamily.</text>
</comment>
<evidence type="ECO:0000313" key="11">
    <source>
        <dbReference type="RefSeq" id="XP_014674280.1"/>
    </source>
</evidence>
<evidence type="ECO:0000259" key="9">
    <source>
        <dbReference type="Pfam" id="PF01593"/>
    </source>
</evidence>
<dbReference type="Pfam" id="PF01593">
    <property type="entry name" value="Amino_oxidase"/>
    <property type="match status" value="1"/>
</dbReference>
<name>A0ABM1EQ09_PRICU</name>
<feature type="region of interest" description="Disordered" evidence="7">
    <location>
        <begin position="621"/>
        <end position="656"/>
    </location>
</feature>
<keyword evidence="8" id="KW-0812">Transmembrane</keyword>
<evidence type="ECO:0000256" key="7">
    <source>
        <dbReference type="SAM" id="MobiDB-lite"/>
    </source>
</evidence>
<feature type="transmembrane region" description="Helical" evidence="8">
    <location>
        <begin position="17"/>
        <end position="37"/>
    </location>
</feature>
<keyword evidence="4" id="KW-0274">FAD</keyword>